<proteinExistence type="predicted"/>
<reference evidence="1" key="2">
    <citation type="journal article" date="2015" name="Fish Shellfish Immunol.">
        <title>Early steps in the European eel (Anguilla anguilla)-Vibrio vulnificus interaction in the gills: Role of the RtxA13 toxin.</title>
        <authorList>
            <person name="Callol A."/>
            <person name="Pajuelo D."/>
            <person name="Ebbesson L."/>
            <person name="Teles M."/>
            <person name="MacKenzie S."/>
            <person name="Amaro C."/>
        </authorList>
    </citation>
    <scope>NUCLEOTIDE SEQUENCE</scope>
</reference>
<sequence length="75" mass="8187">MALVNKQLSRQILASIYVVPTPVPGDQSFCSSSCQLQQNAPHSTAGDLVELLISRIRCAQSGLEMKIDRMGEVQK</sequence>
<dbReference type="EMBL" id="GBXM01024469">
    <property type="protein sequence ID" value="JAH84108.1"/>
    <property type="molecule type" value="Transcribed_RNA"/>
</dbReference>
<reference evidence="1" key="1">
    <citation type="submission" date="2014-11" db="EMBL/GenBank/DDBJ databases">
        <authorList>
            <person name="Amaro Gonzalez C."/>
        </authorList>
    </citation>
    <scope>NUCLEOTIDE SEQUENCE</scope>
</reference>
<dbReference type="AlphaFoldDB" id="A0A0E9W3N1"/>
<accession>A0A0E9W3N1</accession>
<evidence type="ECO:0000313" key="1">
    <source>
        <dbReference type="EMBL" id="JAH84108.1"/>
    </source>
</evidence>
<name>A0A0E9W3N1_ANGAN</name>
<organism evidence="1">
    <name type="scientific">Anguilla anguilla</name>
    <name type="common">European freshwater eel</name>
    <name type="synonym">Muraena anguilla</name>
    <dbReference type="NCBI Taxonomy" id="7936"/>
    <lineage>
        <taxon>Eukaryota</taxon>
        <taxon>Metazoa</taxon>
        <taxon>Chordata</taxon>
        <taxon>Craniata</taxon>
        <taxon>Vertebrata</taxon>
        <taxon>Euteleostomi</taxon>
        <taxon>Actinopterygii</taxon>
        <taxon>Neopterygii</taxon>
        <taxon>Teleostei</taxon>
        <taxon>Anguilliformes</taxon>
        <taxon>Anguillidae</taxon>
        <taxon>Anguilla</taxon>
    </lineage>
</organism>
<protein>
    <submittedName>
        <fullName evidence="1">Uncharacterized protein</fullName>
    </submittedName>
</protein>